<protein>
    <submittedName>
        <fullName evidence="2">Uncharacterized protein</fullName>
    </submittedName>
</protein>
<dbReference type="InParanoid" id="A0A7R8YR62"/>
<evidence type="ECO:0000256" key="1">
    <source>
        <dbReference type="SAM" id="MobiDB-lite"/>
    </source>
</evidence>
<gene>
    <name evidence="2" type="ORF">HERILL_LOCUS5418</name>
</gene>
<accession>A0A7R8YR62</accession>
<name>A0A7R8YR62_HERIL</name>
<feature type="region of interest" description="Disordered" evidence="1">
    <location>
        <begin position="1"/>
        <end position="39"/>
    </location>
</feature>
<sequence>MSSVTSTETISEVSRKEQSTETKDAPSDNQEKPTSATSEEFKRFTLERLNITFDEFINTKAEIILDELDDSISVICENLKLKMESRLP</sequence>
<proteinExistence type="predicted"/>
<dbReference type="Proteomes" id="UP000594454">
    <property type="component" value="Chromosome 2"/>
</dbReference>
<keyword evidence="3" id="KW-1185">Reference proteome</keyword>
<evidence type="ECO:0000313" key="3">
    <source>
        <dbReference type="Proteomes" id="UP000594454"/>
    </source>
</evidence>
<organism evidence="2 3">
    <name type="scientific">Hermetia illucens</name>
    <name type="common">Black soldier fly</name>
    <dbReference type="NCBI Taxonomy" id="343691"/>
    <lineage>
        <taxon>Eukaryota</taxon>
        <taxon>Metazoa</taxon>
        <taxon>Ecdysozoa</taxon>
        <taxon>Arthropoda</taxon>
        <taxon>Hexapoda</taxon>
        <taxon>Insecta</taxon>
        <taxon>Pterygota</taxon>
        <taxon>Neoptera</taxon>
        <taxon>Endopterygota</taxon>
        <taxon>Diptera</taxon>
        <taxon>Brachycera</taxon>
        <taxon>Stratiomyomorpha</taxon>
        <taxon>Stratiomyidae</taxon>
        <taxon>Hermetiinae</taxon>
        <taxon>Hermetia</taxon>
    </lineage>
</organism>
<feature type="compositionally biased region" description="Low complexity" evidence="1">
    <location>
        <begin position="1"/>
        <end position="12"/>
    </location>
</feature>
<dbReference type="AlphaFoldDB" id="A0A7R8YR62"/>
<reference evidence="2 3" key="1">
    <citation type="submission" date="2020-11" db="EMBL/GenBank/DDBJ databases">
        <authorList>
            <person name="Wallbank WR R."/>
            <person name="Pardo Diaz C."/>
            <person name="Kozak K."/>
            <person name="Martin S."/>
            <person name="Jiggins C."/>
            <person name="Moest M."/>
            <person name="Warren A I."/>
            <person name="Generalovic N T."/>
            <person name="Byers J.R.P. K."/>
            <person name="Montejo-Kovacevich G."/>
            <person name="Yen C E."/>
        </authorList>
    </citation>
    <scope>NUCLEOTIDE SEQUENCE [LARGE SCALE GENOMIC DNA]</scope>
</reference>
<dbReference type="EMBL" id="LR899010">
    <property type="protein sequence ID" value="CAD7082383.1"/>
    <property type="molecule type" value="Genomic_DNA"/>
</dbReference>
<evidence type="ECO:0000313" key="2">
    <source>
        <dbReference type="EMBL" id="CAD7082383.1"/>
    </source>
</evidence>
<feature type="compositionally biased region" description="Basic and acidic residues" evidence="1">
    <location>
        <begin position="13"/>
        <end position="31"/>
    </location>
</feature>